<protein>
    <recommendedName>
        <fullName evidence="12">DNA primase</fullName>
        <ecNumber evidence="12">2.7.7.101</ecNumber>
    </recommendedName>
</protein>
<dbReference type="AlphaFoldDB" id="Q8DJB0"/>
<evidence type="ECO:0000256" key="4">
    <source>
        <dbReference type="ARBA" id="ARBA00022695"/>
    </source>
</evidence>
<dbReference type="Pfam" id="PF01807">
    <property type="entry name" value="Zn_ribbon_DnaG"/>
    <property type="match status" value="1"/>
</dbReference>
<keyword evidence="1 12" id="KW-0240">DNA-directed RNA polymerase</keyword>
<dbReference type="InterPro" id="IPR036977">
    <property type="entry name" value="DNA_primase_Znf_CHC2"/>
</dbReference>
<keyword evidence="4 12" id="KW-0548">Nucleotidyltransferase</keyword>
<dbReference type="SUPFAM" id="SSF57783">
    <property type="entry name" value="Zinc beta-ribbon"/>
    <property type="match status" value="1"/>
</dbReference>
<dbReference type="FunFam" id="3.90.580.10:FF:000001">
    <property type="entry name" value="DNA primase"/>
    <property type="match status" value="1"/>
</dbReference>
<dbReference type="PROSITE" id="PS50880">
    <property type="entry name" value="TOPRIM"/>
    <property type="match status" value="1"/>
</dbReference>
<evidence type="ECO:0000256" key="3">
    <source>
        <dbReference type="ARBA" id="ARBA00022679"/>
    </source>
</evidence>
<dbReference type="InterPro" id="IPR034151">
    <property type="entry name" value="TOPRIM_DnaG_bac"/>
</dbReference>
<dbReference type="PANTHER" id="PTHR30313">
    <property type="entry name" value="DNA PRIMASE"/>
    <property type="match status" value="1"/>
</dbReference>
<dbReference type="CDD" id="cd03364">
    <property type="entry name" value="TOPRIM_DnaG_primases"/>
    <property type="match status" value="1"/>
</dbReference>
<dbReference type="Pfam" id="PF13155">
    <property type="entry name" value="Toprim_2"/>
    <property type="match status" value="1"/>
</dbReference>
<dbReference type="RefSeq" id="WP_011057157.1">
    <property type="nucleotide sequence ID" value="NC_004113.1"/>
</dbReference>
<evidence type="ECO:0000313" key="14">
    <source>
        <dbReference type="EMBL" id="BAC08869.1"/>
    </source>
</evidence>
<dbReference type="Gene3D" id="3.90.580.10">
    <property type="entry name" value="Zinc finger, CHC2-type domain"/>
    <property type="match status" value="1"/>
</dbReference>
<keyword evidence="3 12" id="KW-0808">Transferase</keyword>
<keyword evidence="10 12" id="KW-0238">DNA-binding</keyword>
<dbReference type="EMBL" id="BA000039">
    <property type="protein sequence ID" value="BAC08869.1"/>
    <property type="molecule type" value="Genomic_DNA"/>
</dbReference>
<keyword evidence="5 12" id="KW-0235">DNA replication</keyword>
<keyword evidence="15" id="KW-1185">Reference proteome</keyword>
<dbReference type="SMART" id="SM00493">
    <property type="entry name" value="TOPRIM"/>
    <property type="match status" value="1"/>
</dbReference>
<dbReference type="GO" id="GO:0006269">
    <property type="term" value="P:DNA replication, synthesis of primer"/>
    <property type="evidence" value="ECO:0007669"/>
    <property type="project" value="UniProtKB-UniRule"/>
</dbReference>
<dbReference type="Proteomes" id="UP000000440">
    <property type="component" value="Chromosome"/>
</dbReference>
<evidence type="ECO:0000256" key="1">
    <source>
        <dbReference type="ARBA" id="ARBA00022478"/>
    </source>
</evidence>
<reference evidence="14 15" key="1">
    <citation type="journal article" date="2002" name="DNA Res.">
        <title>Complete genome structure of the thermophilic cyanobacterium Thermosynechococcus elongatus BP-1.</title>
        <authorList>
            <person name="Nakamura Y."/>
            <person name="Kaneko T."/>
            <person name="Sato S."/>
            <person name="Ikeuchi M."/>
            <person name="Katoh H."/>
            <person name="Sasamoto S."/>
            <person name="Watanabe A."/>
            <person name="Iriguchi M."/>
            <person name="Kawashima K."/>
            <person name="Kimura T."/>
            <person name="Kishida Y."/>
            <person name="Kiyokawa C."/>
            <person name="Kohara M."/>
            <person name="Matsumoto M."/>
            <person name="Matsuno A."/>
            <person name="Nakazaki N."/>
            <person name="Shimpo S."/>
            <person name="Sugimoto M."/>
            <person name="Takeuchi C."/>
            <person name="Yamada M."/>
            <person name="Tabata S."/>
        </authorList>
    </citation>
    <scope>NUCLEOTIDE SEQUENCE [LARGE SCALE GENOMIC DNA]</scope>
    <source>
        <strain evidence="15">IAM M-273 / NIES-2133 / BP-1</strain>
    </source>
</reference>
<proteinExistence type="inferred from homology"/>
<dbReference type="GO" id="GO:0003899">
    <property type="term" value="F:DNA-directed RNA polymerase activity"/>
    <property type="evidence" value="ECO:0007669"/>
    <property type="project" value="UniProtKB-UniRule"/>
</dbReference>
<evidence type="ECO:0000256" key="9">
    <source>
        <dbReference type="ARBA" id="ARBA00022842"/>
    </source>
</evidence>
<comment type="cofactor">
    <cofactor evidence="12">
        <name>Zn(2+)</name>
        <dbReference type="ChEBI" id="CHEBI:29105"/>
    </cofactor>
    <text evidence="12">Binds 1 zinc ion per monomer.</text>
</comment>
<keyword evidence="8 12" id="KW-0862">Zinc</keyword>
<dbReference type="InterPro" id="IPR006171">
    <property type="entry name" value="TOPRIM_dom"/>
</dbReference>
<comment type="domain">
    <text evidence="12">Contains an N-terminal zinc-binding domain, a central core domain that contains the primase activity, and a C-terminal DnaB-binding domain.</text>
</comment>
<dbReference type="InterPro" id="IPR037068">
    <property type="entry name" value="DNA_primase_core_N_sf"/>
</dbReference>
<dbReference type="FunFam" id="3.90.980.10:FF:000001">
    <property type="entry name" value="DNA primase"/>
    <property type="match status" value="1"/>
</dbReference>
<dbReference type="InterPro" id="IPR002694">
    <property type="entry name" value="Znf_CHC2"/>
</dbReference>
<evidence type="ECO:0000256" key="10">
    <source>
        <dbReference type="ARBA" id="ARBA00023125"/>
    </source>
</evidence>
<accession>Q8DJB0</accession>
<dbReference type="InterPro" id="IPR050219">
    <property type="entry name" value="DnaG_primase"/>
</dbReference>
<dbReference type="eggNOG" id="COG0358">
    <property type="taxonomic scope" value="Bacteria"/>
</dbReference>
<dbReference type="SUPFAM" id="SSF56731">
    <property type="entry name" value="DNA primase core"/>
    <property type="match status" value="1"/>
</dbReference>
<dbReference type="InterPro" id="IPR013264">
    <property type="entry name" value="DNAG_N"/>
</dbReference>
<name>Q8DJB0_THEVB</name>
<dbReference type="STRING" id="197221.gene:10747915"/>
<gene>
    <name evidence="12 14" type="primary">dnaG</name>
</gene>
<comment type="catalytic activity">
    <reaction evidence="12">
        <text>ssDNA + n NTP = ssDNA/pppN(pN)n-1 hybrid + (n-1) diphosphate.</text>
        <dbReference type="EC" id="2.7.7.101"/>
    </reaction>
</comment>
<keyword evidence="2 12" id="KW-0639">Primosome</keyword>
<evidence type="ECO:0000256" key="11">
    <source>
        <dbReference type="ARBA" id="ARBA00023163"/>
    </source>
</evidence>
<comment type="function">
    <text evidence="12">RNA polymerase that catalyzes the synthesis of short RNA molecules used as primers for DNA polymerase during DNA replication.</text>
</comment>
<dbReference type="HAMAP" id="MF_00974">
    <property type="entry name" value="DNA_primase_DnaG"/>
    <property type="match status" value="1"/>
</dbReference>
<comment type="subunit">
    <text evidence="12">Monomer. Interacts with DnaB.</text>
</comment>
<dbReference type="InterPro" id="IPR006295">
    <property type="entry name" value="DNA_primase_DnaG"/>
</dbReference>
<comment type="similarity">
    <text evidence="12">Belongs to the DnaG primase family.</text>
</comment>
<evidence type="ECO:0000256" key="12">
    <source>
        <dbReference type="HAMAP-Rule" id="MF_00974"/>
    </source>
</evidence>
<evidence type="ECO:0000313" key="15">
    <source>
        <dbReference type="Proteomes" id="UP000000440"/>
    </source>
</evidence>
<dbReference type="NCBIfam" id="TIGR01391">
    <property type="entry name" value="dnaG"/>
    <property type="match status" value="1"/>
</dbReference>
<feature type="zinc finger region" description="CHC2-type" evidence="12">
    <location>
        <begin position="41"/>
        <end position="65"/>
    </location>
</feature>
<keyword evidence="7 12" id="KW-0863">Zinc-finger</keyword>
<feature type="domain" description="Toprim" evidence="13">
    <location>
        <begin position="265"/>
        <end position="348"/>
    </location>
</feature>
<evidence type="ECO:0000256" key="7">
    <source>
        <dbReference type="ARBA" id="ARBA00022771"/>
    </source>
</evidence>
<dbReference type="Gene3D" id="3.90.980.10">
    <property type="entry name" value="DNA primase, catalytic core, N-terminal domain"/>
    <property type="match status" value="1"/>
</dbReference>
<dbReference type="GO" id="GO:0000428">
    <property type="term" value="C:DNA-directed RNA polymerase complex"/>
    <property type="evidence" value="ECO:0007669"/>
    <property type="project" value="UniProtKB-KW"/>
</dbReference>
<dbReference type="GO" id="GO:0008270">
    <property type="term" value="F:zinc ion binding"/>
    <property type="evidence" value="ECO:0007669"/>
    <property type="project" value="UniProtKB-UniRule"/>
</dbReference>
<dbReference type="GO" id="GO:1990077">
    <property type="term" value="C:primosome complex"/>
    <property type="evidence" value="ECO:0007669"/>
    <property type="project" value="UniProtKB-KW"/>
</dbReference>
<dbReference type="Pfam" id="PF10410">
    <property type="entry name" value="DnaB_bind"/>
    <property type="match status" value="1"/>
</dbReference>
<dbReference type="FunFam" id="3.40.1360.10:FF:000002">
    <property type="entry name" value="DNA primase"/>
    <property type="match status" value="1"/>
</dbReference>
<dbReference type="GO" id="GO:0005737">
    <property type="term" value="C:cytoplasm"/>
    <property type="evidence" value="ECO:0007669"/>
    <property type="project" value="TreeGrafter"/>
</dbReference>
<evidence type="ECO:0000256" key="8">
    <source>
        <dbReference type="ARBA" id="ARBA00022833"/>
    </source>
</evidence>
<dbReference type="EnsemblBacteria" id="BAC08869">
    <property type="protein sequence ID" value="BAC08869"/>
    <property type="gene ID" value="BAC08869"/>
</dbReference>
<evidence type="ECO:0000256" key="2">
    <source>
        <dbReference type="ARBA" id="ARBA00022515"/>
    </source>
</evidence>
<dbReference type="InterPro" id="IPR030846">
    <property type="entry name" value="DnaG_bac"/>
</dbReference>
<evidence type="ECO:0000256" key="5">
    <source>
        <dbReference type="ARBA" id="ARBA00022705"/>
    </source>
</evidence>
<sequence>MDIPRLHPDTIEAVRQAVNIVDVVAEHVVLRKRGREYVGCCPFHEEKTPSFTVSPLKGFYYCFGCGAGGNAIKFLMELQKRSFAEVVLDLAQRHQIPVRTLDSEQKQALQARLSLQEQLYEILAIATSFYEHALRQPIGQAAQDYLQRQRHLKEETIQQFRLGYAPAGWQVLYTYLVEQKGYPAALVEQAGLIMPQRTGDRYYDRFRDRLIIPIMDTQGRVVGFGGRTLSNEEPKYLNSPETPIFNKGQLLFGLDKARQAIAQTDQAIVVEGYFDVMALHQAGFPQTVASLGTALSQAQIKLLLRYTESKQIILNFDADKAGQRAADRAIGEAADLVYRGDLRLRILTLPAGKDAADFFTVDEATLAARRAAYQTLLDQAPLWLDWQIQTLVQQYDLEQGDQFQQASQALSELLAKLPNATLRSHYIHHCAELLGRHDSRLTLHLEEALRQQVRGYRWPGRSQKWQRPADYNLRQAAEEQLLRLYLHRGEYRPLIRQTLQARDIEFSLSHHRWLWRQILAVEEEHCGGRPDPDDPYNAEWPLHSPTEAGTQLTDLDLVSHLFDRLDEAEDASLITPLLHLDETTASGLDRPKLVIEAAAAALERITIEKECRYLLQSWQEIVALILSESPATEDLRRYLPLINSNTEIDDIADVIPERLQVLARLRRKYYQNRQYLQQLDQQRCPSLALIRDYS</sequence>
<dbReference type="Gene3D" id="3.40.1360.10">
    <property type="match status" value="1"/>
</dbReference>
<dbReference type="EC" id="2.7.7.101" evidence="12"/>
<evidence type="ECO:0000259" key="13">
    <source>
        <dbReference type="PROSITE" id="PS50880"/>
    </source>
</evidence>
<keyword evidence="9" id="KW-0460">Magnesium</keyword>
<keyword evidence="6 12" id="KW-0479">Metal-binding</keyword>
<keyword evidence="11 12" id="KW-0804">Transcription</keyword>
<dbReference type="PATRIC" id="fig|197221.4.peg.1385"/>
<dbReference type="PANTHER" id="PTHR30313:SF2">
    <property type="entry name" value="DNA PRIMASE"/>
    <property type="match status" value="1"/>
</dbReference>
<dbReference type="GO" id="GO:0003677">
    <property type="term" value="F:DNA binding"/>
    <property type="evidence" value="ECO:0007669"/>
    <property type="project" value="UniProtKB-KW"/>
</dbReference>
<dbReference type="SMART" id="SM00400">
    <property type="entry name" value="ZnF_CHCC"/>
    <property type="match status" value="1"/>
</dbReference>
<evidence type="ECO:0000256" key="6">
    <source>
        <dbReference type="ARBA" id="ARBA00022723"/>
    </source>
</evidence>
<organism evidence="14 15">
    <name type="scientific">Thermosynechococcus vestitus (strain NIES-2133 / IAM M-273 / BP-1)</name>
    <dbReference type="NCBI Taxonomy" id="197221"/>
    <lineage>
        <taxon>Bacteria</taxon>
        <taxon>Bacillati</taxon>
        <taxon>Cyanobacteriota</taxon>
        <taxon>Cyanophyceae</taxon>
        <taxon>Acaryochloridales</taxon>
        <taxon>Thermosynechococcaceae</taxon>
        <taxon>Thermosynechococcus</taxon>
    </lineage>
</organism>
<dbReference type="KEGG" id="tel:tlr1317"/>
<dbReference type="InterPro" id="IPR019475">
    <property type="entry name" value="DNA_primase_DnaB-bd"/>
</dbReference>
<dbReference type="Pfam" id="PF08275">
    <property type="entry name" value="DNAG_N"/>
    <property type="match status" value="1"/>
</dbReference>